<keyword evidence="3" id="KW-1185">Reference proteome</keyword>
<feature type="compositionally biased region" description="Basic and acidic residues" evidence="1">
    <location>
        <begin position="395"/>
        <end position="431"/>
    </location>
</feature>
<sequence length="650" mass="70569">MGGRDRDVGMGDANGGGRGRDQGGRVGTMSRSGWDGKGRDEVGRSGRGGRDGRSGPGVGRSGWESGWDAVGEARGERERSGRGRRDGRSGWETRTEEGEVGIKEGELGRCRGRDGMEVGRGRGSKGREGQVGTGRSGWLVFFFVAQGRGQDGGWEPRRERSGSGREVVVGAARGKRERSGGEGEVGTQSGEQRERGRGRHEEIGMGGRDRDVEMARGGRDGRSGPGSRDGRREQRRERLGSGRKSWDDTNVGMGWELDAVGGAKGERDGSGRGGQDGGWERREGEVAFAMLRSGRKVAVRAARGEKERSGGELGRRPDRDGMGVGRSRSETSWDTVGGARGERERSGRGDRDGRTGPGRRDGKREQRREGYNVEVGIAWKPRGRNGRRVGTRSGKQGERGRNRDGEVGMGGRDREVGMGDTDKGGRGRDQGGRVGTTSRSGWDGSRMRSGEQREGGTDAEVGMDESREVGMGDGLESWDESWDDVEIGRSGWETGWKVGMRVGTMSGWETGWDTVREARGEGERSARKGQDGRSGPGVGMRDANRAARRESWDDVEVGMGWESGGRDGRWVEMGKVRMRSGGRTGEVEMGGRDREVGMGDANRGRKRRDQGGRVRRQMPTSGWDESREVGMGDGLGRWDESWDDVQIRIG</sequence>
<dbReference type="OMA" id="RMVKTEN"/>
<feature type="compositionally biased region" description="Basic and acidic residues" evidence="1">
    <location>
        <begin position="445"/>
        <end position="456"/>
    </location>
</feature>
<feature type="compositionally biased region" description="Basic and acidic residues" evidence="1">
    <location>
        <begin position="34"/>
        <end position="53"/>
    </location>
</feature>
<feature type="compositionally biased region" description="Basic and acidic residues" evidence="1">
    <location>
        <begin position="542"/>
        <end position="551"/>
    </location>
</feature>
<feature type="compositionally biased region" description="Basic and acidic residues" evidence="1">
    <location>
        <begin position="585"/>
        <end position="597"/>
    </location>
</feature>
<reference evidence="2 3" key="1">
    <citation type="journal article" date="2018" name="Cell">
        <title>The Chara Genome: Secondary Complexity and Implications for Plant Terrestrialization.</title>
        <authorList>
            <person name="Nishiyama T."/>
            <person name="Sakayama H."/>
            <person name="Vries J.D."/>
            <person name="Buschmann H."/>
            <person name="Saint-Marcoux D."/>
            <person name="Ullrich K.K."/>
            <person name="Haas F.B."/>
            <person name="Vanderstraeten L."/>
            <person name="Becker D."/>
            <person name="Lang D."/>
            <person name="Vosolsobe S."/>
            <person name="Rombauts S."/>
            <person name="Wilhelmsson P.K.I."/>
            <person name="Janitza P."/>
            <person name="Kern R."/>
            <person name="Heyl A."/>
            <person name="Rumpler F."/>
            <person name="Villalobos L.I.A.C."/>
            <person name="Clay J.M."/>
            <person name="Skokan R."/>
            <person name="Toyoda A."/>
            <person name="Suzuki Y."/>
            <person name="Kagoshima H."/>
            <person name="Schijlen E."/>
            <person name="Tajeshwar N."/>
            <person name="Catarino B."/>
            <person name="Hetherington A.J."/>
            <person name="Saltykova A."/>
            <person name="Bonnot C."/>
            <person name="Breuninger H."/>
            <person name="Symeonidi A."/>
            <person name="Radhakrishnan G.V."/>
            <person name="Van Nieuwerburgh F."/>
            <person name="Deforce D."/>
            <person name="Chang C."/>
            <person name="Karol K.G."/>
            <person name="Hedrich R."/>
            <person name="Ulvskov P."/>
            <person name="Glockner G."/>
            <person name="Delwiche C.F."/>
            <person name="Petrasek J."/>
            <person name="Van de Peer Y."/>
            <person name="Friml J."/>
            <person name="Beilby M."/>
            <person name="Dolan L."/>
            <person name="Kohara Y."/>
            <person name="Sugano S."/>
            <person name="Fujiyama A."/>
            <person name="Delaux P.-M."/>
            <person name="Quint M."/>
            <person name="TheiBen G."/>
            <person name="Hagemann M."/>
            <person name="Harholt J."/>
            <person name="Dunand C."/>
            <person name="Zachgo S."/>
            <person name="Langdale J."/>
            <person name="Maumus F."/>
            <person name="Straeten D.V.D."/>
            <person name="Gould S.B."/>
            <person name="Rensing S.A."/>
        </authorList>
    </citation>
    <scope>NUCLEOTIDE SEQUENCE [LARGE SCALE GENOMIC DNA]</scope>
    <source>
        <strain evidence="2 3">S276</strain>
    </source>
</reference>
<name>A0A388M128_CHABU</name>
<feature type="region of interest" description="Disordered" evidence="1">
    <location>
        <begin position="147"/>
        <end position="478"/>
    </location>
</feature>
<proteinExistence type="predicted"/>
<gene>
    <name evidence="2" type="ORF">CBR_g46783</name>
</gene>
<feature type="compositionally biased region" description="Basic residues" evidence="1">
    <location>
        <begin position="381"/>
        <end position="390"/>
    </location>
</feature>
<feature type="compositionally biased region" description="Basic and acidic residues" evidence="1">
    <location>
        <begin position="191"/>
        <end position="247"/>
    </location>
</feature>
<feature type="compositionally biased region" description="Basic and acidic residues" evidence="1">
    <location>
        <begin position="71"/>
        <end position="128"/>
    </location>
</feature>
<feature type="compositionally biased region" description="Basic and acidic residues" evidence="1">
    <location>
        <begin position="624"/>
        <end position="637"/>
    </location>
</feature>
<dbReference type="Proteomes" id="UP000265515">
    <property type="component" value="Unassembled WGS sequence"/>
</dbReference>
<feature type="compositionally biased region" description="Basic residues" evidence="1">
    <location>
        <begin position="604"/>
        <end position="616"/>
    </location>
</feature>
<dbReference type="AlphaFoldDB" id="A0A388M128"/>
<comment type="caution">
    <text evidence="2">The sequence shown here is derived from an EMBL/GenBank/DDBJ whole genome shotgun (WGS) entry which is preliminary data.</text>
</comment>
<evidence type="ECO:0000313" key="3">
    <source>
        <dbReference type="Proteomes" id="UP000265515"/>
    </source>
</evidence>
<feature type="compositionally biased region" description="Basic and acidic residues" evidence="1">
    <location>
        <begin position="518"/>
        <end position="531"/>
    </location>
</feature>
<accession>A0A388M128</accession>
<evidence type="ECO:0000256" key="1">
    <source>
        <dbReference type="SAM" id="MobiDB-lite"/>
    </source>
</evidence>
<feature type="region of interest" description="Disordered" evidence="1">
    <location>
        <begin position="581"/>
        <end position="637"/>
    </location>
</feature>
<feature type="region of interest" description="Disordered" evidence="1">
    <location>
        <begin position="1"/>
        <end position="135"/>
    </location>
</feature>
<dbReference type="EMBL" id="BFEA01000657">
    <property type="protein sequence ID" value="GBG88215.1"/>
    <property type="molecule type" value="Genomic_DNA"/>
</dbReference>
<feature type="compositionally biased region" description="Basic and acidic residues" evidence="1">
    <location>
        <begin position="154"/>
        <end position="163"/>
    </location>
</feature>
<feature type="compositionally biased region" description="Basic and acidic residues" evidence="1">
    <location>
        <begin position="340"/>
        <end position="371"/>
    </location>
</feature>
<feature type="region of interest" description="Disordered" evidence="1">
    <location>
        <begin position="518"/>
        <end position="551"/>
    </location>
</feature>
<evidence type="ECO:0000313" key="2">
    <source>
        <dbReference type="EMBL" id="GBG88215.1"/>
    </source>
</evidence>
<protein>
    <submittedName>
        <fullName evidence="2">Uncharacterized protein</fullName>
    </submittedName>
</protein>
<organism evidence="2 3">
    <name type="scientific">Chara braunii</name>
    <name type="common">Braun's stonewort</name>
    <dbReference type="NCBI Taxonomy" id="69332"/>
    <lineage>
        <taxon>Eukaryota</taxon>
        <taxon>Viridiplantae</taxon>
        <taxon>Streptophyta</taxon>
        <taxon>Charophyceae</taxon>
        <taxon>Charales</taxon>
        <taxon>Characeae</taxon>
        <taxon>Chara</taxon>
    </lineage>
</organism>
<feature type="compositionally biased region" description="Basic and acidic residues" evidence="1">
    <location>
        <begin position="302"/>
        <end position="331"/>
    </location>
</feature>
<dbReference type="Gramene" id="GBG88215">
    <property type="protein sequence ID" value="GBG88215"/>
    <property type="gene ID" value="CBR_g46783"/>
</dbReference>